<evidence type="ECO:0000256" key="4">
    <source>
        <dbReference type="ARBA" id="ARBA00023136"/>
    </source>
</evidence>
<evidence type="ECO:0000256" key="2">
    <source>
        <dbReference type="ARBA" id="ARBA00022692"/>
    </source>
</evidence>
<dbReference type="AlphaFoldDB" id="A0A137PF33"/>
<evidence type="ECO:0000256" key="5">
    <source>
        <dbReference type="SAM" id="MobiDB-lite"/>
    </source>
</evidence>
<feature type="transmembrane region" description="Helical" evidence="6">
    <location>
        <begin position="64"/>
        <end position="84"/>
    </location>
</feature>
<protein>
    <recommendedName>
        <fullName evidence="9">DUF300-domain-containing protein</fullName>
    </recommendedName>
</protein>
<keyword evidence="8" id="KW-1185">Reference proteome</keyword>
<name>A0A137PF33_CONC2</name>
<evidence type="ECO:0000313" key="8">
    <source>
        <dbReference type="Proteomes" id="UP000070444"/>
    </source>
</evidence>
<feature type="region of interest" description="Disordered" evidence="5">
    <location>
        <begin position="418"/>
        <end position="447"/>
    </location>
</feature>
<reference evidence="7 8" key="1">
    <citation type="journal article" date="2015" name="Genome Biol. Evol.">
        <title>Phylogenomic analyses indicate that early fungi evolved digesting cell walls of algal ancestors of land plants.</title>
        <authorList>
            <person name="Chang Y."/>
            <person name="Wang S."/>
            <person name="Sekimoto S."/>
            <person name="Aerts A.L."/>
            <person name="Choi C."/>
            <person name="Clum A."/>
            <person name="LaButti K.M."/>
            <person name="Lindquist E.A."/>
            <person name="Yee Ngan C."/>
            <person name="Ohm R.A."/>
            <person name="Salamov A.A."/>
            <person name="Grigoriev I.V."/>
            <person name="Spatafora J.W."/>
            <person name="Berbee M.L."/>
        </authorList>
    </citation>
    <scope>NUCLEOTIDE SEQUENCE [LARGE SCALE GENOMIC DNA]</scope>
    <source>
        <strain evidence="7 8">NRRL 28638</strain>
    </source>
</reference>
<dbReference type="Proteomes" id="UP000070444">
    <property type="component" value="Unassembled WGS sequence"/>
</dbReference>
<feature type="transmembrane region" description="Helical" evidence="6">
    <location>
        <begin position="258"/>
        <end position="278"/>
    </location>
</feature>
<feature type="transmembrane region" description="Helical" evidence="6">
    <location>
        <begin position="22"/>
        <end position="43"/>
    </location>
</feature>
<dbReference type="EMBL" id="KQ964434">
    <property type="protein sequence ID" value="KXN73582.1"/>
    <property type="molecule type" value="Genomic_DNA"/>
</dbReference>
<dbReference type="InterPro" id="IPR005178">
    <property type="entry name" value="Ostalpha/TMEM184C"/>
</dbReference>
<feature type="transmembrane region" description="Helical" evidence="6">
    <location>
        <begin position="293"/>
        <end position="319"/>
    </location>
</feature>
<feature type="transmembrane region" description="Helical" evidence="6">
    <location>
        <begin position="167"/>
        <end position="192"/>
    </location>
</feature>
<dbReference type="PANTHER" id="PTHR23423">
    <property type="entry name" value="ORGANIC SOLUTE TRANSPORTER-RELATED"/>
    <property type="match status" value="1"/>
</dbReference>
<keyword evidence="4 6" id="KW-0472">Membrane</keyword>
<accession>A0A137PF33</accession>
<evidence type="ECO:0008006" key="9">
    <source>
        <dbReference type="Google" id="ProtNLM"/>
    </source>
</evidence>
<evidence type="ECO:0000256" key="3">
    <source>
        <dbReference type="ARBA" id="ARBA00022989"/>
    </source>
</evidence>
<proteinExistence type="predicted"/>
<evidence type="ECO:0000256" key="6">
    <source>
        <dbReference type="SAM" id="Phobius"/>
    </source>
</evidence>
<keyword evidence="2 6" id="KW-0812">Transmembrane</keyword>
<dbReference type="SMART" id="SM01417">
    <property type="entry name" value="Solute_trans_a"/>
    <property type="match status" value="1"/>
</dbReference>
<evidence type="ECO:0000256" key="1">
    <source>
        <dbReference type="ARBA" id="ARBA00004141"/>
    </source>
</evidence>
<dbReference type="GO" id="GO:0016020">
    <property type="term" value="C:membrane"/>
    <property type="evidence" value="ECO:0007669"/>
    <property type="project" value="UniProtKB-SubCell"/>
</dbReference>
<feature type="transmembrane region" description="Helical" evidence="6">
    <location>
        <begin position="212"/>
        <end position="237"/>
    </location>
</feature>
<comment type="subcellular location">
    <subcellularLocation>
        <location evidence="1">Membrane</location>
        <topology evidence="1">Multi-pass membrane protein</topology>
    </subcellularLocation>
</comment>
<gene>
    <name evidence="7" type="ORF">CONCODRAFT_3398</name>
</gene>
<evidence type="ECO:0000313" key="7">
    <source>
        <dbReference type="EMBL" id="KXN73582.1"/>
    </source>
</evidence>
<sequence length="454" mass="51973">METDSPSSATASLAIKLATPTVPLVGTIITILGATTALSLILLRLMEHVSYYSMSNQQKCQLRILFLLIGLNVIPIIDYHLMYFHSVLQFLQTFFESGILINLINFLIQIIKDQQPKDSPNLTNYLDFEYLNPPIWCQLATWFHYKKPISMPFPLRNCRLRPGSQRFFFWTLTSIFQYPIVRTLFSFIQLILTLTQTDGYKSQFVVQNSIPFAFYCLELISLIICFYSSTLLFTVIHSDLMFPLVGASINPSTQFCSTFTYLFVTLGQSILISIINQFKPIEVMPLLDSTSDAIVLCALLESVEMAVFTIITVITIRVIDKGIPPYYMGGFQYPPKYVALIDTFNIWKDIKQVFKITNQYIKFCWYSRKINNFKVSEKFKFSKSESVERLNYPQANYNDDDLKVPSSNILRSESLAKPQSVKFPGRSKPSFKSNKTGNESEEDDDGVGIIEIID</sequence>
<keyword evidence="3 6" id="KW-1133">Transmembrane helix</keyword>
<dbReference type="Pfam" id="PF03619">
    <property type="entry name" value="Solute_trans_a"/>
    <property type="match status" value="1"/>
</dbReference>
<organism evidence="7 8">
    <name type="scientific">Conidiobolus coronatus (strain ATCC 28846 / CBS 209.66 / NRRL 28638)</name>
    <name type="common">Delacroixia coronata</name>
    <dbReference type="NCBI Taxonomy" id="796925"/>
    <lineage>
        <taxon>Eukaryota</taxon>
        <taxon>Fungi</taxon>
        <taxon>Fungi incertae sedis</taxon>
        <taxon>Zoopagomycota</taxon>
        <taxon>Entomophthoromycotina</taxon>
        <taxon>Entomophthoromycetes</taxon>
        <taxon>Entomophthorales</taxon>
        <taxon>Ancylistaceae</taxon>
        <taxon>Conidiobolus</taxon>
    </lineage>
</organism>